<evidence type="ECO:0000313" key="1">
    <source>
        <dbReference type="EMBL" id="RVU29530.1"/>
    </source>
</evidence>
<proteinExistence type="predicted"/>
<keyword evidence="2" id="KW-1185">Reference proteome</keyword>
<organism evidence="1 2">
    <name type="scientific">Neptunomonas marina</name>
    <dbReference type="NCBI Taxonomy" id="1815562"/>
    <lineage>
        <taxon>Bacteria</taxon>
        <taxon>Pseudomonadati</taxon>
        <taxon>Pseudomonadota</taxon>
        <taxon>Gammaproteobacteria</taxon>
        <taxon>Oceanospirillales</taxon>
        <taxon>Oceanospirillaceae</taxon>
        <taxon>Neptunomonas</taxon>
    </lineage>
</organism>
<dbReference type="Pfam" id="PF13617">
    <property type="entry name" value="Lipoprotein_19"/>
    <property type="match status" value="1"/>
</dbReference>
<name>A0A437Q4T3_9GAMM</name>
<dbReference type="AlphaFoldDB" id="A0A437Q4T3"/>
<comment type="caution">
    <text evidence="1">The sequence shown here is derived from an EMBL/GenBank/DDBJ whole genome shotgun (WGS) entry which is preliminary data.</text>
</comment>
<dbReference type="Proteomes" id="UP000282818">
    <property type="component" value="Unassembled WGS sequence"/>
</dbReference>
<dbReference type="RefSeq" id="WP_127695296.1">
    <property type="nucleotide sequence ID" value="NZ_SACQ01000008.1"/>
</dbReference>
<dbReference type="EMBL" id="SACQ01000008">
    <property type="protein sequence ID" value="RVU29530.1"/>
    <property type="molecule type" value="Genomic_DNA"/>
</dbReference>
<protein>
    <submittedName>
        <fullName evidence="1">YnbE family lipoprotein</fullName>
    </submittedName>
</protein>
<dbReference type="InterPro" id="IPR025985">
    <property type="entry name" value="YnbE"/>
</dbReference>
<evidence type="ECO:0000313" key="2">
    <source>
        <dbReference type="Proteomes" id="UP000282818"/>
    </source>
</evidence>
<keyword evidence="1" id="KW-0449">Lipoprotein</keyword>
<gene>
    <name evidence="1" type="ORF">EOE65_15270</name>
</gene>
<dbReference type="PROSITE" id="PS51257">
    <property type="entry name" value="PROKAR_LIPOPROTEIN"/>
    <property type="match status" value="1"/>
</dbReference>
<reference evidence="1 2" key="1">
    <citation type="submission" date="2019-01" db="EMBL/GenBank/DDBJ databases">
        <authorList>
            <person name="Chen W.-M."/>
        </authorList>
    </citation>
    <scope>NUCLEOTIDE SEQUENCE [LARGE SCALE GENOMIC DNA]</scope>
    <source>
        <strain evidence="1 2">HPM-16</strain>
    </source>
</reference>
<accession>A0A437Q4T3</accession>
<sequence length="65" mass="7255">MQQRLTVISLIFVGATLLAGCAPRVEVAVPNEPITINLNVKIEHEILVKVDREIDQLLDDQSDLF</sequence>